<keyword evidence="3" id="KW-1185">Reference proteome</keyword>
<evidence type="ECO:0000259" key="1">
    <source>
        <dbReference type="Pfam" id="PF13843"/>
    </source>
</evidence>
<dbReference type="InterPro" id="IPR029526">
    <property type="entry name" value="PGBD"/>
</dbReference>
<evidence type="ECO:0000313" key="3">
    <source>
        <dbReference type="Proteomes" id="UP000752696"/>
    </source>
</evidence>
<protein>
    <recommendedName>
        <fullName evidence="1">PiggyBac transposable element-derived protein domain-containing protein</fullName>
    </recommendedName>
</protein>
<proteinExistence type="predicted"/>
<evidence type="ECO:0000313" key="2">
    <source>
        <dbReference type="EMBL" id="CAD1469407.1"/>
    </source>
</evidence>
<dbReference type="OrthoDB" id="7694983at2759"/>
<gene>
    <name evidence="2" type="ORF">MHI_LOCUS124942</name>
</gene>
<dbReference type="EMBL" id="CAJDYZ010002349">
    <property type="protein sequence ID" value="CAD1469407.1"/>
    <property type="molecule type" value="Genomic_DNA"/>
</dbReference>
<dbReference type="Pfam" id="PF13843">
    <property type="entry name" value="DDE_Tnp_1_7"/>
    <property type="match status" value="1"/>
</dbReference>
<reference evidence="2" key="1">
    <citation type="submission" date="2020-07" db="EMBL/GenBank/DDBJ databases">
        <authorList>
            <person name="Nazaruddin N."/>
        </authorList>
    </citation>
    <scope>NUCLEOTIDE SEQUENCE</scope>
</reference>
<organism evidence="2 3">
    <name type="scientific">Heterotrigona itama</name>
    <dbReference type="NCBI Taxonomy" id="395501"/>
    <lineage>
        <taxon>Eukaryota</taxon>
        <taxon>Metazoa</taxon>
        <taxon>Ecdysozoa</taxon>
        <taxon>Arthropoda</taxon>
        <taxon>Hexapoda</taxon>
        <taxon>Insecta</taxon>
        <taxon>Pterygota</taxon>
        <taxon>Neoptera</taxon>
        <taxon>Endopterygota</taxon>
        <taxon>Hymenoptera</taxon>
        <taxon>Apocrita</taxon>
        <taxon>Aculeata</taxon>
        <taxon>Apoidea</taxon>
        <taxon>Anthophila</taxon>
        <taxon>Apidae</taxon>
        <taxon>Heterotrigona</taxon>
    </lineage>
</organism>
<comment type="caution">
    <text evidence="2">The sequence shown here is derived from an EMBL/GenBank/DDBJ whole genome shotgun (WGS) entry which is preliminary data.</text>
</comment>
<feature type="domain" description="PiggyBac transposable element-derived protein" evidence="1">
    <location>
        <begin position="3"/>
        <end position="48"/>
    </location>
</feature>
<name>A0A6V7GY86_9HYME</name>
<feature type="non-terminal residue" evidence="2">
    <location>
        <position position="51"/>
    </location>
</feature>
<accession>A0A6V7GY86</accession>
<dbReference type="Proteomes" id="UP000752696">
    <property type="component" value="Unassembled WGS sequence"/>
</dbReference>
<feature type="non-terminal residue" evidence="2">
    <location>
        <position position="1"/>
    </location>
</feature>
<sequence>TLSILHKGHTLYIDNWYSSPKLFLTLVENGTNALGTVRFNRKNMPGDFVKA</sequence>
<dbReference type="AlphaFoldDB" id="A0A6V7GY86"/>